<dbReference type="Pfam" id="PF07228">
    <property type="entry name" value="SpoIIE"/>
    <property type="match status" value="1"/>
</dbReference>
<reference evidence="3" key="1">
    <citation type="submission" date="2016-11" db="EMBL/GenBank/DDBJ databases">
        <authorList>
            <person name="Varghese N."/>
            <person name="Submissions S."/>
        </authorList>
    </citation>
    <scope>NUCLEOTIDE SEQUENCE [LARGE SCALE GENOMIC DNA]</scope>
    <source>
        <strain evidence="3">DSM 11003</strain>
    </source>
</reference>
<dbReference type="OrthoDB" id="1805512at2"/>
<keyword evidence="2" id="KW-0808">Transferase</keyword>
<feature type="domain" description="PPM-type phosphatase" evidence="1">
    <location>
        <begin position="131"/>
        <end position="319"/>
    </location>
</feature>
<dbReference type="EMBL" id="FQWY01000007">
    <property type="protein sequence ID" value="SHG61487.1"/>
    <property type="molecule type" value="Genomic_DNA"/>
</dbReference>
<dbReference type="Gene3D" id="3.60.40.10">
    <property type="entry name" value="PPM-type phosphatase domain"/>
    <property type="match status" value="1"/>
</dbReference>
<dbReference type="SMART" id="SM00331">
    <property type="entry name" value="PP2C_SIG"/>
    <property type="match status" value="1"/>
</dbReference>
<dbReference type="SUPFAM" id="SSF81606">
    <property type="entry name" value="PP2C-like"/>
    <property type="match status" value="1"/>
</dbReference>
<dbReference type="GO" id="GO:0016301">
    <property type="term" value="F:kinase activity"/>
    <property type="evidence" value="ECO:0007669"/>
    <property type="project" value="UniProtKB-KW"/>
</dbReference>
<evidence type="ECO:0000313" key="2">
    <source>
        <dbReference type="EMBL" id="SHG61487.1"/>
    </source>
</evidence>
<organism evidence="2 3">
    <name type="scientific">Thermosyntropha lipolytica DSM 11003</name>
    <dbReference type="NCBI Taxonomy" id="1123382"/>
    <lineage>
        <taxon>Bacteria</taxon>
        <taxon>Bacillati</taxon>
        <taxon>Bacillota</taxon>
        <taxon>Clostridia</taxon>
        <taxon>Eubacteriales</taxon>
        <taxon>Syntrophomonadaceae</taxon>
        <taxon>Thermosyntropha</taxon>
    </lineage>
</organism>
<accession>A0A1M5L8Y2</accession>
<dbReference type="PANTHER" id="PTHR35801:SF1">
    <property type="entry name" value="PHOSPHOSERINE PHOSPHATASE RSBX"/>
    <property type="match status" value="1"/>
</dbReference>
<proteinExistence type="predicted"/>
<dbReference type="Gene3D" id="3.30.565.10">
    <property type="entry name" value="Histidine kinase-like ATPase, C-terminal domain"/>
    <property type="match status" value="1"/>
</dbReference>
<protein>
    <submittedName>
        <fullName evidence="2">Anti-sigma regulatory factor (Ser/Thr protein kinase)</fullName>
    </submittedName>
</protein>
<dbReference type="PANTHER" id="PTHR35801">
    <property type="entry name" value="PHOSPHOSERINE PHOSPHATASE RSBX"/>
    <property type="match status" value="1"/>
</dbReference>
<dbReference type="InterPro" id="IPR036890">
    <property type="entry name" value="HATPase_C_sf"/>
</dbReference>
<gene>
    <name evidence="2" type="ORF">SAMN02745221_00601</name>
</gene>
<dbReference type="InterPro" id="IPR039248">
    <property type="entry name" value="Ptase_RsbX"/>
</dbReference>
<name>A0A1M5L8Y2_9FIRM</name>
<dbReference type="InterPro" id="IPR036457">
    <property type="entry name" value="PPM-type-like_dom_sf"/>
</dbReference>
<dbReference type="Proteomes" id="UP000242329">
    <property type="component" value="Unassembled WGS sequence"/>
</dbReference>
<keyword evidence="2" id="KW-0418">Kinase</keyword>
<keyword evidence="3" id="KW-1185">Reference proteome</keyword>
<evidence type="ECO:0000259" key="1">
    <source>
        <dbReference type="SMART" id="SM00331"/>
    </source>
</evidence>
<dbReference type="SUPFAM" id="SSF55874">
    <property type="entry name" value="ATPase domain of HSP90 chaperone/DNA topoisomerase II/histidine kinase"/>
    <property type="match status" value="1"/>
</dbReference>
<dbReference type="STRING" id="1123382.SAMN02745221_00601"/>
<dbReference type="InterPro" id="IPR001932">
    <property type="entry name" value="PPM-type_phosphatase-like_dom"/>
</dbReference>
<dbReference type="AlphaFoldDB" id="A0A1M5L8Y2"/>
<evidence type="ECO:0000313" key="3">
    <source>
        <dbReference type="Proteomes" id="UP000242329"/>
    </source>
</evidence>
<sequence length="319" mass="35782">MKDSLRVDIRDSADLFILEYRVKKFLQKNRLDRKEIILITRELGTNILKYGGYGYIELMLKDDDLDIVAFDYGKGPKDNIPADLSPGLGLGLKVVKSYADRLTINNNEEGGWTVALWIKLCGDNGKKINRLEYGIASRPHKREKRSGDVAVVKNINGFYVIVVADVLGHGDKAADIGDKIYEAVDELVEANILKVFQHIENRILNTRGCELFVASIGGNVIDYINIGNIRAWKITAKNIKRLAERPGIVGRQPVPAKINREIDNLYQSLLLICTDGIISRFVPSHDYIDIDAEPQYIADKILEDFGSYDDDATCVVVRG</sequence>
<dbReference type="RefSeq" id="WP_073089774.1">
    <property type="nucleotide sequence ID" value="NZ_FQWY01000007.1"/>
</dbReference>